<evidence type="ECO:0000313" key="2">
    <source>
        <dbReference type="Proteomes" id="UP000037848"/>
    </source>
</evidence>
<dbReference type="InterPro" id="IPR050703">
    <property type="entry name" value="Flavin_MAO"/>
</dbReference>
<dbReference type="OrthoDB" id="220163at2"/>
<dbReference type="PATRIC" id="fig|187330.3.peg.2056"/>
<gene>
    <name evidence="1" type="ORF">ADS77_17045</name>
</gene>
<reference evidence="1 2" key="1">
    <citation type="submission" date="2015-08" db="EMBL/GenBank/DDBJ databases">
        <title>Draft Genome Sequence of Pseudoalteromonas porphyrae UCD-SED14.</title>
        <authorList>
            <person name="Coil D.A."/>
            <person name="Jospin G."/>
            <person name="Lee R.D."/>
            <person name="Eisen J.A."/>
        </authorList>
    </citation>
    <scope>NUCLEOTIDE SEQUENCE [LARGE SCALE GENOMIC DNA]</scope>
    <source>
        <strain evidence="1 2">UCD-SED14</strain>
    </source>
</reference>
<dbReference type="PANTHER" id="PTHR43563">
    <property type="entry name" value="AMINE OXIDASE"/>
    <property type="match status" value="1"/>
</dbReference>
<dbReference type="STRING" id="187330.AMS58_17210"/>
<name>A0A0N0LX99_9GAMM</name>
<evidence type="ECO:0008006" key="3">
    <source>
        <dbReference type="Google" id="ProtNLM"/>
    </source>
</evidence>
<dbReference type="AlphaFoldDB" id="A0A0N0LX99"/>
<dbReference type="EMBL" id="LHPH01000023">
    <property type="protein sequence ID" value="KPH59689.1"/>
    <property type="molecule type" value="Genomic_DNA"/>
</dbReference>
<sequence>MSNEKIAIIGGGVAAMTAALYLTEQDDWQQHREITVYQQGWRLGGKGASGRNAAMGERIEEHGLHVWFGAYVNSFKAIETVYNKLNRPTTCALSTWQQAFKPHSFIALEEHIDNEWETWPIDFPVLPGNPANGSLDITAWDFIKMTLAWLKKWIPQLEIAANQQAKSTQLTTKKTRDKYLLQHLYQHVQELATDGSDAWKTFTHDIQNLSQEITSTPSLLVDKLNEFTQNKNTLQPQISEKKDSLVIWYIVRKLKRWLNQELAELMDENAQLRRLYICADLAIAMLVGLIKDKVYRDGFGVINKYDFRQWLLKNGANKQYSVDSAPVRGFYDLVFAYPKGDFSKPNVEAGVAALAMLRIALCYRGGVMWKMQAGMGDVIFSPLYELLKQRGVKFEFFHQLQNITPGYDSNGKRCVTEIELQQQVELKNNIEYQPLVDVKSLPCWPSEPLYNQINTAQATLLQQYNINLESFWTDWPSRYQAEFGQPLPHKTLRFKHDFDQLILGVSVASLEHICPRLLAIDDAFAAQAKNVLTVATQASQLWLNKTDQQLGWEYMPPSEEGPILSGFSEPFDTWAAMQNLVDKEQWPLNNSPKNIAYFCSAFACAEYPPQSDHTFPARAKADVKTNLTQLVTTNMQPLWPLAYDQNGFDWSVLYANDVSGKARLDQQYWRVNVDPSERYVLSVAGSSQYRLATDGTQFSNLFITGDWIKTGVNAGCVEAAVMAGMQTARALCGYPQYISGANAFEPTKTT</sequence>
<dbReference type="Pfam" id="PF13450">
    <property type="entry name" value="NAD_binding_8"/>
    <property type="match status" value="1"/>
</dbReference>
<comment type="caution">
    <text evidence="1">The sequence shown here is derived from an EMBL/GenBank/DDBJ whole genome shotgun (WGS) entry which is preliminary data.</text>
</comment>
<dbReference type="PANTHER" id="PTHR43563:SF1">
    <property type="entry name" value="AMINE OXIDASE [FLAVIN-CONTAINING] B"/>
    <property type="match status" value="1"/>
</dbReference>
<organism evidence="1 2">
    <name type="scientific">Pseudoalteromonas porphyrae</name>
    <dbReference type="NCBI Taxonomy" id="187330"/>
    <lineage>
        <taxon>Bacteria</taxon>
        <taxon>Pseudomonadati</taxon>
        <taxon>Pseudomonadota</taxon>
        <taxon>Gammaproteobacteria</taxon>
        <taxon>Alteromonadales</taxon>
        <taxon>Pseudoalteromonadaceae</taxon>
        <taxon>Pseudoalteromonas</taxon>
    </lineage>
</organism>
<dbReference type="Gene3D" id="3.50.50.60">
    <property type="entry name" value="FAD/NAD(P)-binding domain"/>
    <property type="match status" value="1"/>
</dbReference>
<protein>
    <recommendedName>
        <fullName evidence="3">Amine oxidase domain-containing protein</fullName>
    </recommendedName>
</protein>
<dbReference type="GO" id="GO:0016491">
    <property type="term" value="F:oxidoreductase activity"/>
    <property type="evidence" value="ECO:0007669"/>
    <property type="project" value="UniProtKB-ARBA"/>
</dbReference>
<evidence type="ECO:0000313" key="1">
    <source>
        <dbReference type="EMBL" id="KPH59689.1"/>
    </source>
</evidence>
<accession>A0A0N0LX99</accession>
<dbReference type="Proteomes" id="UP000037848">
    <property type="component" value="Unassembled WGS sequence"/>
</dbReference>
<proteinExistence type="predicted"/>
<dbReference type="SUPFAM" id="SSF51905">
    <property type="entry name" value="FAD/NAD(P)-binding domain"/>
    <property type="match status" value="1"/>
</dbReference>
<dbReference type="RefSeq" id="WP_054455495.1">
    <property type="nucleotide sequence ID" value="NZ_LHPH01000023.1"/>
</dbReference>
<dbReference type="InterPro" id="IPR036188">
    <property type="entry name" value="FAD/NAD-bd_sf"/>
</dbReference>
<keyword evidence="2" id="KW-1185">Reference proteome</keyword>